<dbReference type="InterPro" id="IPR023828">
    <property type="entry name" value="Peptidase_S8_Ser-AS"/>
</dbReference>
<feature type="domain" description="Inhibitor I9" evidence="10">
    <location>
        <begin position="93"/>
        <end position="148"/>
    </location>
</feature>
<dbReference type="GO" id="GO:0006508">
    <property type="term" value="P:proteolysis"/>
    <property type="evidence" value="ECO:0007669"/>
    <property type="project" value="UniProtKB-KW"/>
</dbReference>
<accession>A0A502D3J6</accession>
<feature type="active site" description="Charge relay system" evidence="5 6">
    <location>
        <position position="593"/>
    </location>
</feature>
<evidence type="ECO:0000259" key="10">
    <source>
        <dbReference type="Pfam" id="PF05922"/>
    </source>
</evidence>
<feature type="domain" description="Peptidase S8/S53" evidence="8">
    <location>
        <begin position="177"/>
        <end position="637"/>
    </location>
</feature>
<gene>
    <name evidence="12" type="ORF">EAH86_04905</name>
</gene>
<proteinExistence type="inferred from homology"/>
<dbReference type="PROSITE" id="PS00138">
    <property type="entry name" value="SUBTILASE_SER"/>
    <property type="match status" value="1"/>
</dbReference>
<dbReference type="InterPro" id="IPR041469">
    <property type="entry name" value="Subtilisin-like_FN3"/>
</dbReference>
<dbReference type="InterPro" id="IPR037045">
    <property type="entry name" value="S8pro/Inhibitor_I9_sf"/>
</dbReference>
<evidence type="ECO:0000256" key="2">
    <source>
        <dbReference type="ARBA" id="ARBA00022670"/>
    </source>
</evidence>
<sequence length="997" mass="100016">MIQSTVRRPVTRLVAAATGAAAVVAVPLAFTVPTAVASAAASPSGRYIVMTAGDPLATYAGGVPGFKATKPKVGAKVDTRSANARGYAKHLSDAHTKALASVGASARGRHDYSVAFNGFSATLTGAQADAIAKAPGVVKVWKDEVRKADTISTPGFLGLSGTGGVWQKQFGGVSHAGEGVIIADLDTGIWAENPAFAPLSIPRPDQATINAKWHGVCDAGAEEPIACTNKIIGARYYGADFGNTVIPEEFVGPRDYNGHGSHTASTAAGANGVTAVINGGVVGQASGMAPAARLAIYKVLWETADHTSGSGTTAGIVAAIDDAVSDGVDVINYSISGSSQYIVSPDELAFFSAAQAGVFISASAGNSGDTVGASSVAHNAPWEMTVAASTHDRGNTNTVTLGNGAVYHGVGVSPGIGPKPLIRSTDAVLAGANSEAARLCYSTATPGGNALDPAKVAGKIVICDRGVNARVDKSQAVNEAGGVGMVLANTSAAQSLNADFHIIPTSHVNSADGSAIKAYAASVGSSATATISARDTTPVRAPEMAGFSSFGPALAGGGDLLKPDITAPGVDVVAAVAPPGNNGNSFDAYSGTSMAAPHITGIAALVLQAHPGWSPMWVKSALMTTASPLDNKGLPIQRGGADATPLDYGNGHVTPAPAFDPGLVYDNGAVDWVRYGCGIGQFQLVSDPSFCATYGSIDPSNLNYPSIAVAGLAGSQTVTRTVTNTSVDQASQYTPTVVAPTGFTATVNVSKLTVPPLQSRSFSVTFTRTTAPLTKWAFGSLTWTDKRGHSVRSAVALQPVAATVPTELSGTGTSGSKTVSVTPGFTGTLAATTAGLNPATVGTVTASKGAAGTTTFTAPAGSKVLRFATYDADYPANTDVDLVVKKGTTEVGSSGGATAEEAVNLSGDDLGGTYTIQATYFAGATASLGIQVNSFAVGITQSGNLTVTPATQAVTVGRPASATVAWTGLAAGTRYLGAVDWSDGTSSVGRTLVAILK</sequence>
<dbReference type="Pfam" id="PF00082">
    <property type="entry name" value="Peptidase_S8"/>
    <property type="match status" value="1"/>
</dbReference>
<dbReference type="Gene3D" id="2.60.40.2310">
    <property type="match status" value="1"/>
</dbReference>
<comment type="caution">
    <text evidence="12">The sequence shown here is derived from an EMBL/GenBank/DDBJ whole genome shotgun (WGS) entry which is preliminary data.</text>
</comment>
<dbReference type="Gene3D" id="3.40.50.200">
    <property type="entry name" value="Peptidase S8/S53 domain"/>
    <property type="match status" value="1"/>
</dbReference>
<dbReference type="AlphaFoldDB" id="A0A502D3J6"/>
<evidence type="ECO:0000256" key="4">
    <source>
        <dbReference type="ARBA" id="ARBA00022825"/>
    </source>
</evidence>
<evidence type="ECO:0000256" key="6">
    <source>
        <dbReference type="PROSITE-ProRule" id="PRU01240"/>
    </source>
</evidence>
<keyword evidence="4 6" id="KW-0720">Serine protease</keyword>
<feature type="active site" description="Charge relay system" evidence="5 6">
    <location>
        <position position="259"/>
    </location>
</feature>
<dbReference type="Gene3D" id="3.50.30.30">
    <property type="match status" value="1"/>
</dbReference>
<dbReference type="InterPro" id="IPR010259">
    <property type="entry name" value="S8pro/Inhibitor_I9"/>
</dbReference>
<keyword evidence="13" id="KW-1185">Reference proteome</keyword>
<dbReference type="GO" id="GO:0004252">
    <property type="term" value="F:serine-type endopeptidase activity"/>
    <property type="evidence" value="ECO:0007669"/>
    <property type="project" value="UniProtKB-UniRule"/>
</dbReference>
<evidence type="ECO:0000256" key="7">
    <source>
        <dbReference type="SAM" id="SignalP"/>
    </source>
</evidence>
<evidence type="ECO:0000259" key="8">
    <source>
        <dbReference type="Pfam" id="PF00082"/>
    </source>
</evidence>
<organism evidence="12 13">
    <name type="scientific">Pedococcus bigeumensis</name>
    <dbReference type="NCBI Taxonomy" id="433644"/>
    <lineage>
        <taxon>Bacteria</taxon>
        <taxon>Bacillati</taxon>
        <taxon>Actinomycetota</taxon>
        <taxon>Actinomycetes</taxon>
        <taxon>Micrococcales</taxon>
        <taxon>Intrasporangiaceae</taxon>
        <taxon>Pedococcus</taxon>
    </lineage>
</organism>
<dbReference type="SUPFAM" id="SSF52025">
    <property type="entry name" value="PA domain"/>
    <property type="match status" value="1"/>
</dbReference>
<feature type="chain" id="PRO_5039256953" evidence="7">
    <location>
        <begin position="38"/>
        <end position="997"/>
    </location>
</feature>
<feature type="domain" description="Subtilisin-like protease fibronectin type-III" evidence="11">
    <location>
        <begin position="701"/>
        <end position="796"/>
    </location>
</feature>
<dbReference type="InterPro" id="IPR045051">
    <property type="entry name" value="SBT"/>
</dbReference>
<dbReference type="PROSITE" id="PS51892">
    <property type="entry name" value="SUBTILASE"/>
    <property type="match status" value="1"/>
</dbReference>
<evidence type="ECO:0000259" key="9">
    <source>
        <dbReference type="Pfam" id="PF02225"/>
    </source>
</evidence>
<dbReference type="InterPro" id="IPR015500">
    <property type="entry name" value="Peptidase_S8_subtilisin-rel"/>
</dbReference>
<evidence type="ECO:0000313" key="12">
    <source>
        <dbReference type="EMBL" id="TPG19768.1"/>
    </source>
</evidence>
<name>A0A502D3J6_9MICO</name>
<dbReference type="InterPro" id="IPR036852">
    <property type="entry name" value="Peptidase_S8/S53_dom_sf"/>
</dbReference>
<feature type="active site" description="Charge relay system" evidence="5 6">
    <location>
        <position position="186"/>
    </location>
</feature>
<dbReference type="Pfam" id="PF17766">
    <property type="entry name" value="fn3_6"/>
    <property type="match status" value="1"/>
</dbReference>
<evidence type="ECO:0000256" key="3">
    <source>
        <dbReference type="ARBA" id="ARBA00022801"/>
    </source>
</evidence>
<protein>
    <submittedName>
        <fullName evidence="12">Uncharacterized protein</fullName>
    </submittedName>
</protein>
<evidence type="ECO:0000256" key="5">
    <source>
        <dbReference type="PIRSR" id="PIRSR615500-1"/>
    </source>
</evidence>
<dbReference type="EMBL" id="RCZM01000001">
    <property type="protein sequence ID" value="TPG19768.1"/>
    <property type="molecule type" value="Genomic_DNA"/>
</dbReference>
<evidence type="ECO:0000259" key="11">
    <source>
        <dbReference type="Pfam" id="PF17766"/>
    </source>
</evidence>
<dbReference type="InterPro" id="IPR046450">
    <property type="entry name" value="PA_dom_sf"/>
</dbReference>
<feature type="signal peptide" evidence="7">
    <location>
        <begin position="1"/>
        <end position="37"/>
    </location>
</feature>
<keyword evidence="3 6" id="KW-0378">Hydrolase</keyword>
<dbReference type="Proteomes" id="UP000317722">
    <property type="component" value="Unassembled WGS sequence"/>
</dbReference>
<dbReference type="InterPro" id="IPR003137">
    <property type="entry name" value="PA_domain"/>
</dbReference>
<keyword evidence="2 6" id="KW-0645">Protease</keyword>
<evidence type="ECO:0000313" key="13">
    <source>
        <dbReference type="Proteomes" id="UP000317722"/>
    </source>
</evidence>
<dbReference type="RefSeq" id="WP_140737419.1">
    <property type="nucleotide sequence ID" value="NZ_RCZM01000001.1"/>
</dbReference>
<dbReference type="Pfam" id="PF02225">
    <property type="entry name" value="PA"/>
    <property type="match status" value="1"/>
</dbReference>
<dbReference type="Pfam" id="PF05922">
    <property type="entry name" value="Inhibitor_I9"/>
    <property type="match status" value="1"/>
</dbReference>
<feature type="domain" description="PA" evidence="9">
    <location>
        <begin position="444"/>
        <end position="516"/>
    </location>
</feature>
<keyword evidence="7" id="KW-0732">Signal</keyword>
<comment type="similarity">
    <text evidence="1 6">Belongs to the peptidase S8 family.</text>
</comment>
<dbReference type="CDD" id="cd02120">
    <property type="entry name" value="PA_subtilisin_like"/>
    <property type="match status" value="1"/>
</dbReference>
<dbReference type="Gene3D" id="3.30.70.80">
    <property type="entry name" value="Peptidase S8 propeptide/proteinase inhibitor I9"/>
    <property type="match status" value="1"/>
</dbReference>
<dbReference type="InterPro" id="IPR000209">
    <property type="entry name" value="Peptidase_S8/S53_dom"/>
</dbReference>
<dbReference type="OrthoDB" id="614750at2"/>
<evidence type="ECO:0000256" key="1">
    <source>
        <dbReference type="ARBA" id="ARBA00011073"/>
    </source>
</evidence>
<dbReference type="SUPFAM" id="SSF52743">
    <property type="entry name" value="Subtilisin-like"/>
    <property type="match status" value="1"/>
</dbReference>
<reference evidence="12 13" key="1">
    <citation type="journal article" date="2019" name="Environ. Microbiol.">
        <title>Species interactions and distinct microbial communities in high Arctic permafrost affected cryosols are associated with the CH4 and CO2 gas fluxes.</title>
        <authorList>
            <person name="Altshuler I."/>
            <person name="Hamel J."/>
            <person name="Turney S."/>
            <person name="Magnuson E."/>
            <person name="Levesque R."/>
            <person name="Greer C."/>
            <person name="Whyte L.G."/>
        </authorList>
    </citation>
    <scope>NUCLEOTIDE SEQUENCE [LARGE SCALE GENOMIC DNA]</scope>
    <source>
        <strain evidence="12 13">S9.3A</strain>
    </source>
</reference>
<dbReference type="PANTHER" id="PTHR10795">
    <property type="entry name" value="PROPROTEIN CONVERTASE SUBTILISIN/KEXIN"/>
    <property type="match status" value="1"/>
</dbReference>
<dbReference type="PRINTS" id="PR00723">
    <property type="entry name" value="SUBTILISIN"/>
</dbReference>